<dbReference type="InterPro" id="IPR045540">
    <property type="entry name" value="YegS/DAGK_C"/>
</dbReference>
<dbReference type="AlphaFoldDB" id="A0A367LJC0"/>
<keyword evidence="3" id="KW-0418">Kinase</keyword>
<dbReference type="InterPro" id="IPR055916">
    <property type="entry name" value="DUF7493"/>
</dbReference>
<dbReference type="InterPro" id="IPR017438">
    <property type="entry name" value="ATP-NAD_kinase_N"/>
</dbReference>
<keyword evidence="1" id="KW-0808">Transferase</keyword>
<sequence length="544" mass="59142">MSYLPSTDSVMASVVKTDVESGLCLALGRDRALSIGERELLLGGASGCLVHKEGISIMLHWLPVFDWYACLLSSFIRFCRRDEAATAHHQHLHETNFLTDAPARSRLVPLYDVLWVSSSGPELTVDYVAPIASGSSLRLESWTGRFEGESSSSPEAIASNLLSRAYGDAKPRKRALVLINPKSGPGGALAKWERDVRPLFSAARVDFEVVTLSRGGEAAELAENVDLLRYDTIVACSGDGTPHEIFNGLARRPDAARALAALAVSHIPCGSGNAMACNLYGSHQPALAALAIIKGVVTPLDLVSITQGDRRYVSFLSQALGIVAESDLATEHLRWMGSARFDVGVLARVFRRKCYPCDLAVKVECGDKDGVRTHYRRQTAINSASLGREREHEGEGLPPLRYGTVQDELPPGWELISHDKMGVFYCGNMAYMAPDVNFFPAALASDGCMDLVLINGDLWPVAALKTLMSVESGDFFDSPHVSYKKISAYRVIPRDQDDGYISIDGERAPFAPFQAEVHPGLGRVISKRGFFEASRPTNLDSVEA</sequence>
<protein>
    <recommendedName>
        <fullName evidence="5">DAGKc domain-containing protein</fullName>
    </recommendedName>
</protein>
<evidence type="ECO:0000256" key="2">
    <source>
        <dbReference type="ARBA" id="ARBA00022741"/>
    </source>
</evidence>
<dbReference type="OrthoDB" id="10263032at2759"/>
<keyword evidence="7" id="KW-1185">Reference proteome</keyword>
<dbReference type="InterPro" id="IPR050187">
    <property type="entry name" value="Lipid_Phosphate_FormReg"/>
</dbReference>
<gene>
    <name evidence="6" type="ORF">L249_5924</name>
</gene>
<keyword evidence="4" id="KW-0067">ATP-binding</keyword>
<dbReference type="Pfam" id="PF19279">
    <property type="entry name" value="YegS_C"/>
    <property type="match status" value="1"/>
</dbReference>
<dbReference type="InterPro" id="IPR001206">
    <property type="entry name" value="Diacylglycerol_kinase_cat_dom"/>
</dbReference>
<dbReference type="PANTHER" id="PTHR12358">
    <property type="entry name" value="SPHINGOSINE KINASE"/>
    <property type="match status" value="1"/>
</dbReference>
<dbReference type="GO" id="GO:0046512">
    <property type="term" value="P:sphingosine biosynthetic process"/>
    <property type="evidence" value="ECO:0007669"/>
    <property type="project" value="TreeGrafter"/>
</dbReference>
<dbReference type="SMART" id="SM00046">
    <property type="entry name" value="DAGKc"/>
    <property type="match status" value="1"/>
</dbReference>
<evidence type="ECO:0000313" key="6">
    <source>
        <dbReference type="EMBL" id="RCI14500.1"/>
    </source>
</evidence>
<evidence type="ECO:0000256" key="1">
    <source>
        <dbReference type="ARBA" id="ARBA00022679"/>
    </source>
</evidence>
<dbReference type="GO" id="GO:0005524">
    <property type="term" value="F:ATP binding"/>
    <property type="evidence" value="ECO:0007669"/>
    <property type="project" value="UniProtKB-KW"/>
</dbReference>
<dbReference type="SUPFAM" id="SSF111331">
    <property type="entry name" value="NAD kinase/diacylglycerol kinase-like"/>
    <property type="match status" value="1"/>
</dbReference>
<dbReference type="Pfam" id="PF00781">
    <property type="entry name" value="DAGK_cat"/>
    <property type="match status" value="1"/>
</dbReference>
<evidence type="ECO:0000256" key="3">
    <source>
        <dbReference type="ARBA" id="ARBA00022777"/>
    </source>
</evidence>
<evidence type="ECO:0000313" key="7">
    <source>
        <dbReference type="Proteomes" id="UP000253664"/>
    </source>
</evidence>
<dbReference type="GO" id="GO:0016020">
    <property type="term" value="C:membrane"/>
    <property type="evidence" value="ECO:0007669"/>
    <property type="project" value="TreeGrafter"/>
</dbReference>
<accession>A0A367LJC0</accession>
<dbReference type="Gene3D" id="2.60.200.40">
    <property type="match status" value="1"/>
</dbReference>
<dbReference type="GO" id="GO:0005737">
    <property type="term" value="C:cytoplasm"/>
    <property type="evidence" value="ECO:0007669"/>
    <property type="project" value="TreeGrafter"/>
</dbReference>
<dbReference type="Proteomes" id="UP000253664">
    <property type="component" value="Unassembled WGS sequence"/>
</dbReference>
<dbReference type="GO" id="GO:0001727">
    <property type="term" value="F:lipid kinase activity"/>
    <property type="evidence" value="ECO:0007669"/>
    <property type="project" value="TreeGrafter"/>
</dbReference>
<reference evidence="6 7" key="1">
    <citation type="journal article" date="2015" name="BMC Genomics">
        <title>Insights from the genome of Ophiocordyceps polyrhachis-furcata to pathogenicity and host specificity in insect fungi.</title>
        <authorList>
            <person name="Wichadakul D."/>
            <person name="Kobmoo N."/>
            <person name="Ingsriswang S."/>
            <person name="Tangphatsornruang S."/>
            <person name="Chantasingh D."/>
            <person name="Luangsa-ard J.J."/>
            <person name="Eurwilaichitr L."/>
        </authorList>
    </citation>
    <scope>NUCLEOTIDE SEQUENCE [LARGE SCALE GENOMIC DNA]</scope>
    <source>
        <strain evidence="6 7">BCC 54312</strain>
    </source>
</reference>
<dbReference type="Gene3D" id="3.40.50.10330">
    <property type="entry name" value="Probable inorganic polyphosphate/atp-NAD kinase, domain 1"/>
    <property type="match status" value="1"/>
</dbReference>
<keyword evidence="2" id="KW-0547">Nucleotide-binding</keyword>
<organism evidence="6 7">
    <name type="scientific">Ophiocordyceps polyrhachis-furcata BCC 54312</name>
    <dbReference type="NCBI Taxonomy" id="1330021"/>
    <lineage>
        <taxon>Eukaryota</taxon>
        <taxon>Fungi</taxon>
        <taxon>Dikarya</taxon>
        <taxon>Ascomycota</taxon>
        <taxon>Pezizomycotina</taxon>
        <taxon>Sordariomycetes</taxon>
        <taxon>Hypocreomycetidae</taxon>
        <taxon>Hypocreales</taxon>
        <taxon>Ophiocordycipitaceae</taxon>
        <taxon>Ophiocordyceps</taxon>
    </lineage>
</organism>
<dbReference type="PROSITE" id="PS50146">
    <property type="entry name" value="DAGK"/>
    <property type="match status" value="1"/>
</dbReference>
<proteinExistence type="predicted"/>
<dbReference type="EMBL" id="LKCN02000004">
    <property type="protein sequence ID" value="RCI14500.1"/>
    <property type="molecule type" value="Genomic_DNA"/>
</dbReference>
<evidence type="ECO:0000256" key="4">
    <source>
        <dbReference type="ARBA" id="ARBA00022840"/>
    </source>
</evidence>
<feature type="domain" description="DAGKc" evidence="5">
    <location>
        <begin position="170"/>
        <end position="309"/>
    </location>
</feature>
<dbReference type="Pfam" id="PF24321">
    <property type="entry name" value="DUF7493"/>
    <property type="match status" value="1"/>
</dbReference>
<comment type="caution">
    <text evidence="6">The sequence shown here is derived from an EMBL/GenBank/DDBJ whole genome shotgun (WGS) entry which is preliminary data.</text>
</comment>
<evidence type="ECO:0000259" key="5">
    <source>
        <dbReference type="PROSITE" id="PS50146"/>
    </source>
</evidence>
<name>A0A367LJC0_9HYPO</name>
<dbReference type="PANTHER" id="PTHR12358:SF31">
    <property type="entry name" value="ACYLGLYCEROL KINASE, MITOCHONDRIAL"/>
    <property type="match status" value="1"/>
</dbReference>
<dbReference type="InterPro" id="IPR016064">
    <property type="entry name" value="NAD/diacylglycerol_kinase_sf"/>
</dbReference>